<keyword evidence="12" id="KW-1185">Reference proteome</keyword>
<comment type="similarity">
    <text evidence="2">Belongs to the glycosyl hydrolase 79 family.</text>
</comment>
<dbReference type="PANTHER" id="PTHR14363:SF17">
    <property type="entry name" value="HEPARANASE-LIKE PROTEIN 3"/>
    <property type="match status" value="1"/>
</dbReference>
<evidence type="ECO:0000256" key="5">
    <source>
        <dbReference type="ARBA" id="ARBA00022801"/>
    </source>
</evidence>
<dbReference type="OrthoDB" id="186532at2759"/>
<evidence type="ECO:0000256" key="8">
    <source>
        <dbReference type="ARBA" id="ARBA00023228"/>
    </source>
</evidence>
<keyword evidence="8" id="KW-0458">Lysosome</keyword>
<name>A0A484L349_9ASTE</name>
<dbReference type="GO" id="GO:0004566">
    <property type="term" value="F:beta-glucuronidase activity"/>
    <property type="evidence" value="ECO:0007669"/>
    <property type="project" value="TreeGrafter"/>
</dbReference>
<organism evidence="11 12">
    <name type="scientific">Cuscuta campestris</name>
    <dbReference type="NCBI Taxonomy" id="132261"/>
    <lineage>
        <taxon>Eukaryota</taxon>
        <taxon>Viridiplantae</taxon>
        <taxon>Streptophyta</taxon>
        <taxon>Embryophyta</taxon>
        <taxon>Tracheophyta</taxon>
        <taxon>Spermatophyta</taxon>
        <taxon>Magnoliopsida</taxon>
        <taxon>eudicotyledons</taxon>
        <taxon>Gunneridae</taxon>
        <taxon>Pentapetalae</taxon>
        <taxon>asterids</taxon>
        <taxon>lamiids</taxon>
        <taxon>Solanales</taxon>
        <taxon>Convolvulaceae</taxon>
        <taxon>Cuscuteae</taxon>
        <taxon>Cuscuta</taxon>
        <taxon>Cuscuta subgen. Grammica</taxon>
        <taxon>Cuscuta sect. Cleistogrammica</taxon>
    </lineage>
</organism>
<protein>
    <recommendedName>
        <fullName evidence="13">Heparanase-like protein 3</fullName>
    </recommendedName>
</protein>
<dbReference type="InterPro" id="IPR017853">
    <property type="entry name" value="GH"/>
</dbReference>
<keyword evidence="3" id="KW-0964">Secreted</keyword>
<keyword evidence="4" id="KW-0732">Signal</keyword>
<evidence type="ECO:0000256" key="4">
    <source>
        <dbReference type="ARBA" id="ARBA00022729"/>
    </source>
</evidence>
<accession>A0A484L349</accession>
<evidence type="ECO:0000256" key="6">
    <source>
        <dbReference type="ARBA" id="ARBA00023136"/>
    </source>
</evidence>
<evidence type="ECO:0008006" key="13">
    <source>
        <dbReference type="Google" id="ProtNLM"/>
    </source>
</evidence>
<evidence type="ECO:0000256" key="3">
    <source>
        <dbReference type="ARBA" id="ARBA00022525"/>
    </source>
</evidence>
<dbReference type="InterPro" id="IPR005199">
    <property type="entry name" value="Glyco_hydro_79"/>
</dbReference>
<evidence type="ECO:0000256" key="9">
    <source>
        <dbReference type="ARBA" id="ARBA00023765"/>
    </source>
</evidence>
<proteinExistence type="inferred from homology"/>
<dbReference type="Proteomes" id="UP000595140">
    <property type="component" value="Unassembled WGS sequence"/>
</dbReference>
<evidence type="ECO:0000256" key="2">
    <source>
        <dbReference type="ARBA" id="ARBA00009800"/>
    </source>
</evidence>
<evidence type="ECO:0000313" key="12">
    <source>
        <dbReference type="Proteomes" id="UP000595140"/>
    </source>
</evidence>
<evidence type="ECO:0000256" key="10">
    <source>
        <dbReference type="ARBA" id="ARBA00055929"/>
    </source>
</evidence>
<dbReference type="Pfam" id="PF03662">
    <property type="entry name" value="Glyco_hydro_79n"/>
    <property type="match status" value="1"/>
</dbReference>
<keyword evidence="6" id="KW-0472">Membrane</keyword>
<comment type="function">
    <text evidence="10">Endoglycosidase which is a cell surface and extracellular matrix-degrading enzyme. Cleaves heparan sulfate proteoglycans (HSPGs) into heparan sulfate side chains and core proteoglycans.</text>
</comment>
<dbReference type="FunFam" id="3.20.20.80:FF:000023">
    <property type="entry name" value="heparanase-like protein 3"/>
    <property type="match status" value="1"/>
</dbReference>
<dbReference type="Gene3D" id="3.20.20.80">
    <property type="entry name" value="Glycosidases"/>
    <property type="match status" value="1"/>
</dbReference>
<evidence type="ECO:0000256" key="7">
    <source>
        <dbReference type="ARBA" id="ARBA00023180"/>
    </source>
</evidence>
<gene>
    <name evidence="11" type="ORF">CCAM_LOCUS12507</name>
</gene>
<dbReference type="EMBL" id="OOIL02000934">
    <property type="protein sequence ID" value="VFQ70731.1"/>
    <property type="molecule type" value="Genomic_DNA"/>
</dbReference>
<dbReference type="GO" id="GO:0005576">
    <property type="term" value="C:extracellular region"/>
    <property type="evidence" value="ECO:0007669"/>
    <property type="project" value="UniProtKB-SubCell"/>
</dbReference>
<dbReference type="AlphaFoldDB" id="A0A484L349"/>
<comment type="subcellular location">
    <subcellularLocation>
        <location evidence="9">Lysosome membrane</location>
        <topology evidence="9">Peripheral membrane protein</topology>
    </subcellularLocation>
    <subcellularLocation>
        <location evidence="1">Secreted</location>
    </subcellularLocation>
</comment>
<evidence type="ECO:0000313" key="11">
    <source>
        <dbReference type="EMBL" id="VFQ70731.1"/>
    </source>
</evidence>
<keyword evidence="5" id="KW-0378">Hydrolase</keyword>
<dbReference type="GO" id="GO:0005765">
    <property type="term" value="C:lysosomal membrane"/>
    <property type="evidence" value="ECO:0007669"/>
    <property type="project" value="UniProtKB-SubCell"/>
</dbReference>
<evidence type="ECO:0000256" key="1">
    <source>
        <dbReference type="ARBA" id="ARBA00004613"/>
    </source>
</evidence>
<dbReference type="SUPFAM" id="SSF51445">
    <property type="entry name" value="(Trans)glycosidases"/>
    <property type="match status" value="1"/>
</dbReference>
<sequence length="586" mass="65043">MALTNYPIVFNKTSWVFSYKFKRNNLQVFWSHNRSNGMSSEIPVETSSVAMVVPSSPLPFGSSVGAATMTSFSMPSSIFSFVSGYGTSLGDDVFNVTVHVNGESAIGTTDTNFICATLDWWPKEKCNEKKNCPWANATLLTLNLNNSVLLNAIKAFSRLKIRLGGTLQDKVVYQTNRSELCKPFRLDETKLFSFTQGCLPLSRWDELNEFFIKSGAFITFGLNALSGRRMEAGSSDIATTGSWNSTNAKFLMTYSLDKRYHIHGWELGNELVGRSAIGRQIPADVYANDTIHLHRIVKNLYKDPKTRPIVMAPGGFFDEEWFKKYLQKANHSLDAATHHIYDLGAGSDLNLTNRILDPGVLDGDTNILKQLRGLVHGTKVQAWVGEAGGAYNSGGPNVSNTFVSSFWYLNQLGMSASYNTKVYCRQTLVGGNYGLLNATTFHPNPDYYSALLWDRLMGEKSLNTSFEGTKKLRAFTHCAKKLGGITMLLMNLDDKRNITVNTSRIHMTSRKPEPRQEYHLTAPDGDLHSQTVQLNGKKLEVNSVSGEIPIIQPLAYALHQLINVAPHSIVFAHIPSAHLPACKGKQ</sequence>
<dbReference type="PANTHER" id="PTHR14363">
    <property type="entry name" value="HEPARANASE-RELATED"/>
    <property type="match status" value="1"/>
</dbReference>
<dbReference type="GO" id="GO:0009505">
    <property type="term" value="C:plant-type cell wall"/>
    <property type="evidence" value="ECO:0007669"/>
    <property type="project" value="TreeGrafter"/>
</dbReference>
<reference evidence="11 12" key="1">
    <citation type="submission" date="2018-04" db="EMBL/GenBank/DDBJ databases">
        <authorList>
            <person name="Vogel A."/>
        </authorList>
    </citation>
    <scope>NUCLEOTIDE SEQUENCE [LARGE SCALE GENOMIC DNA]</scope>
</reference>
<keyword evidence="7" id="KW-0325">Glycoprotein</keyword>